<evidence type="ECO:0000256" key="3">
    <source>
        <dbReference type="ARBA" id="ARBA00022692"/>
    </source>
</evidence>
<evidence type="ECO:0000256" key="1">
    <source>
        <dbReference type="ARBA" id="ARBA00004651"/>
    </source>
</evidence>
<keyword evidence="2" id="KW-1003">Cell membrane</keyword>
<feature type="transmembrane region" description="Helical" evidence="7">
    <location>
        <begin position="221"/>
        <end position="239"/>
    </location>
</feature>
<proteinExistence type="predicted"/>
<dbReference type="AlphaFoldDB" id="A0A2N7VRQ6"/>
<feature type="transmembrane region" description="Helical" evidence="7">
    <location>
        <begin position="50"/>
        <end position="72"/>
    </location>
</feature>
<evidence type="ECO:0000256" key="2">
    <source>
        <dbReference type="ARBA" id="ARBA00022475"/>
    </source>
</evidence>
<dbReference type="GO" id="GO:0015035">
    <property type="term" value="F:protein-disulfide reductase activity"/>
    <property type="evidence" value="ECO:0007669"/>
    <property type="project" value="TreeGrafter"/>
</dbReference>
<evidence type="ECO:0000313" key="9">
    <source>
        <dbReference type="EMBL" id="PMS19825.1"/>
    </source>
</evidence>
<dbReference type="OrthoDB" id="9811036at2"/>
<evidence type="ECO:0000256" key="6">
    <source>
        <dbReference type="ARBA" id="ARBA00023136"/>
    </source>
</evidence>
<keyword evidence="10" id="KW-1185">Reference proteome</keyword>
<protein>
    <submittedName>
        <fullName evidence="9">Thiol:disulfide interchange protein</fullName>
    </submittedName>
</protein>
<feature type="transmembrane region" description="Helical" evidence="7">
    <location>
        <begin position="251"/>
        <end position="270"/>
    </location>
</feature>
<reference evidence="9 10" key="1">
    <citation type="submission" date="2018-01" db="EMBL/GenBank/DDBJ databases">
        <title>Whole genome analyses suggest that Burkholderia sensu lato contains two further novel genera in the rhizoxinica-symbiotica group Mycetohabitans gen. nov., and Trinickia gen. nov.: implications for the evolution of diazotrophy and nodulation in the Burkholderiaceae.</title>
        <authorList>
            <person name="Estrada-de los Santos P."/>
            <person name="Palmer M."/>
            <person name="Chavez-Ramirez B."/>
            <person name="Beukes C."/>
            <person name="Steenkamp E.T."/>
            <person name="Hirsch A.M."/>
            <person name="Manyaka P."/>
            <person name="Maluk M."/>
            <person name="Lafos M."/>
            <person name="Crook M."/>
            <person name="Gross E."/>
            <person name="Simon M.F."/>
            <person name="Bueno dos Reis Junior F."/>
            <person name="Poole P.S."/>
            <person name="Venter S.N."/>
            <person name="James E.K."/>
        </authorList>
    </citation>
    <scope>NUCLEOTIDE SEQUENCE [LARGE SCALE GENOMIC DNA]</scope>
    <source>
        <strain evidence="9 10">GIMN1.004</strain>
    </source>
</reference>
<dbReference type="Pfam" id="PF13899">
    <property type="entry name" value="Thioredoxin_7"/>
    <property type="match status" value="1"/>
</dbReference>
<feature type="transmembrane region" description="Helical" evidence="7">
    <location>
        <begin position="157"/>
        <end position="177"/>
    </location>
</feature>
<comment type="caution">
    <text evidence="9">The sequence shown here is derived from an EMBL/GenBank/DDBJ whole genome shotgun (WGS) entry which is preliminary data.</text>
</comment>
<dbReference type="GO" id="GO:0005886">
    <property type="term" value="C:plasma membrane"/>
    <property type="evidence" value="ECO:0007669"/>
    <property type="project" value="UniProtKB-SubCell"/>
</dbReference>
<gene>
    <name evidence="9" type="ORF">C0Z18_12780</name>
</gene>
<feature type="domain" description="Thioredoxin" evidence="8">
    <location>
        <begin position="259"/>
        <end position="387"/>
    </location>
</feature>
<organism evidence="9 10">
    <name type="scientific">Trinickia dabaoshanensis</name>
    <dbReference type="NCBI Taxonomy" id="564714"/>
    <lineage>
        <taxon>Bacteria</taxon>
        <taxon>Pseudomonadati</taxon>
        <taxon>Pseudomonadota</taxon>
        <taxon>Betaproteobacteria</taxon>
        <taxon>Burkholderiales</taxon>
        <taxon>Burkholderiaceae</taxon>
        <taxon>Trinickia</taxon>
    </lineage>
</organism>
<accession>A0A2N7VRQ6</accession>
<evidence type="ECO:0000313" key="10">
    <source>
        <dbReference type="Proteomes" id="UP000235616"/>
    </source>
</evidence>
<name>A0A2N7VRQ6_9BURK</name>
<keyword evidence="6 7" id="KW-0472">Membrane</keyword>
<dbReference type="SUPFAM" id="SSF52833">
    <property type="entry name" value="Thioredoxin-like"/>
    <property type="match status" value="1"/>
</dbReference>
<dbReference type="PROSITE" id="PS51352">
    <property type="entry name" value="THIOREDOXIN_2"/>
    <property type="match status" value="1"/>
</dbReference>
<dbReference type="InterPro" id="IPR036249">
    <property type="entry name" value="Thioredoxin-like_sf"/>
</dbReference>
<dbReference type="InterPro" id="IPR013766">
    <property type="entry name" value="Thioredoxin_domain"/>
</dbReference>
<feature type="transmembrane region" description="Helical" evidence="7">
    <location>
        <begin position="198"/>
        <end position="215"/>
    </location>
</feature>
<keyword evidence="4" id="KW-0201">Cytochrome c-type biogenesis</keyword>
<evidence type="ECO:0000256" key="7">
    <source>
        <dbReference type="SAM" id="Phobius"/>
    </source>
</evidence>
<dbReference type="PANTHER" id="PTHR32234">
    <property type="entry name" value="THIOL:DISULFIDE INTERCHANGE PROTEIN DSBD"/>
    <property type="match status" value="1"/>
</dbReference>
<dbReference type="InterPro" id="IPR003834">
    <property type="entry name" value="Cyt_c_assmbl_TM_dom"/>
</dbReference>
<feature type="transmembrane region" description="Helical" evidence="7">
    <location>
        <begin position="6"/>
        <end position="29"/>
    </location>
</feature>
<dbReference type="EMBL" id="PNYA01000010">
    <property type="protein sequence ID" value="PMS19825.1"/>
    <property type="molecule type" value="Genomic_DNA"/>
</dbReference>
<dbReference type="Gene3D" id="3.40.30.10">
    <property type="entry name" value="Glutaredoxin"/>
    <property type="match status" value="1"/>
</dbReference>
<dbReference type="Pfam" id="PF02683">
    <property type="entry name" value="DsbD_TM"/>
    <property type="match status" value="1"/>
</dbReference>
<evidence type="ECO:0000256" key="4">
    <source>
        <dbReference type="ARBA" id="ARBA00022748"/>
    </source>
</evidence>
<feature type="transmembrane region" description="Helical" evidence="7">
    <location>
        <begin position="84"/>
        <end position="103"/>
    </location>
</feature>
<dbReference type="GO" id="GO:0045454">
    <property type="term" value="P:cell redox homeostasis"/>
    <property type="evidence" value="ECO:0007669"/>
    <property type="project" value="TreeGrafter"/>
</dbReference>
<evidence type="ECO:0000259" key="8">
    <source>
        <dbReference type="PROSITE" id="PS51352"/>
    </source>
</evidence>
<dbReference type="GO" id="GO:0017004">
    <property type="term" value="P:cytochrome complex assembly"/>
    <property type="evidence" value="ECO:0007669"/>
    <property type="project" value="UniProtKB-KW"/>
</dbReference>
<comment type="subcellular location">
    <subcellularLocation>
        <location evidence="1">Cell membrane</location>
        <topology evidence="1">Multi-pass membrane protein</topology>
    </subcellularLocation>
</comment>
<evidence type="ECO:0000256" key="5">
    <source>
        <dbReference type="ARBA" id="ARBA00022989"/>
    </source>
</evidence>
<sequence length="387" mass="41251">MSTMLTAQILLAFGAGALLNLTPCVLPAIPLKVRAILRETGGQLSARLTSAVLFAAGSVLFFAPLGLATALLHLQWGVLFQSRILLILLSALLIGLAIVNFRWHGLRLPSTLASMHGARFLEPLISGLICALLSTPCTGPLLGGVLVFALAQPAPNIVALFVSIGLGLASPYVLLILRPALIQRLPRGGAWSDVVRQSFSWILLGAALFFIRSVLPPAWETPLSIAFGAGMLAWTVTIFARRKDAGSRRAVTVIGIVAAASVYVGASFGFSPAIPWQQLHDRDAALLPALGRPAVVEFTAQWCLNCKILEHTVYRSDPIVQAIHRHGIAAFQVDLTRPDPALERLLASYGGAGLPFLAVLDRDGREVHSFSGLFTSDSLADVLNTLK</sequence>
<dbReference type="Proteomes" id="UP000235616">
    <property type="component" value="Unassembled WGS sequence"/>
</dbReference>
<feature type="transmembrane region" description="Helical" evidence="7">
    <location>
        <begin position="124"/>
        <end position="151"/>
    </location>
</feature>
<dbReference type="PANTHER" id="PTHR32234:SF0">
    <property type="entry name" value="THIOL:DISULFIDE INTERCHANGE PROTEIN DSBD"/>
    <property type="match status" value="1"/>
</dbReference>
<dbReference type="RefSeq" id="WP_102645899.1">
    <property type="nucleotide sequence ID" value="NZ_PNYA01000010.1"/>
</dbReference>
<keyword evidence="5 7" id="KW-1133">Transmembrane helix</keyword>
<keyword evidence="3 7" id="KW-0812">Transmembrane</keyword>